<dbReference type="PANTHER" id="PTHR34700">
    <property type="entry name" value="POTASSIUM BINDING PROTEIN KBP"/>
    <property type="match status" value="1"/>
</dbReference>
<evidence type="ECO:0000313" key="3">
    <source>
        <dbReference type="EMBL" id="QJE74823.1"/>
    </source>
</evidence>
<dbReference type="InterPro" id="IPR013783">
    <property type="entry name" value="Ig-like_fold"/>
</dbReference>
<dbReference type="Gene3D" id="3.10.350.10">
    <property type="entry name" value="LysM domain"/>
    <property type="match status" value="1"/>
</dbReference>
<feature type="domain" description="LysM" evidence="2">
    <location>
        <begin position="270"/>
        <end position="319"/>
    </location>
</feature>
<organism evidence="3 4">
    <name type="scientific">Aerophototrophica crusticola</name>
    <dbReference type="NCBI Taxonomy" id="1709002"/>
    <lineage>
        <taxon>Bacteria</taxon>
        <taxon>Pseudomonadati</taxon>
        <taxon>Pseudomonadota</taxon>
        <taxon>Alphaproteobacteria</taxon>
        <taxon>Rhodospirillales</taxon>
        <taxon>Rhodospirillaceae</taxon>
        <taxon>Aerophototrophica</taxon>
    </lineage>
</organism>
<dbReference type="InterPro" id="IPR052196">
    <property type="entry name" value="Bact_Kbp"/>
</dbReference>
<dbReference type="Gene3D" id="2.60.40.10">
    <property type="entry name" value="Immunoglobulins"/>
    <property type="match status" value="2"/>
</dbReference>
<reference evidence="3" key="1">
    <citation type="submission" date="2020-04" db="EMBL/GenBank/DDBJ databases">
        <title>A desert anoxygenic phototrophic bacterium fixes CO2 using RubisCO under aerobic conditions.</title>
        <authorList>
            <person name="Tang K."/>
        </authorList>
    </citation>
    <scope>NUCLEOTIDE SEQUENCE [LARGE SCALE GENOMIC DNA]</scope>
    <source>
        <strain evidence="3">MIMtkB3</strain>
    </source>
</reference>
<feature type="compositionally biased region" description="Low complexity" evidence="1">
    <location>
        <begin position="27"/>
        <end position="47"/>
    </location>
</feature>
<protein>
    <submittedName>
        <fullName evidence="3">LysM peptidoglycan-binding domain-containing protein</fullName>
    </submittedName>
</protein>
<evidence type="ECO:0000256" key="1">
    <source>
        <dbReference type="SAM" id="MobiDB-lite"/>
    </source>
</evidence>
<dbReference type="PANTHER" id="PTHR34700:SF4">
    <property type="entry name" value="PHAGE-LIKE ELEMENT PBSX PROTEIN XKDP"/>
    <property type="match status" value="1"/>
</dbReference>
<dbReference type="InterPro" id="IPR018392">
    <property type="entry name" value="LysM"/>
</dbReference>
<keyword evidence="4" id="KW-1185">Reference proteome</keyword>
<dbReference type="Proteomes" id="UP000501891">
    <property type="component" value="Chromosome"/>
</dbReference>
<accession>A0A858RCM7</accession>
<name>A0A858RCM7_9PROT</name>
<dbReference type="InterPro" id="IPR036779">
    <property type="entry name" value="LysM_dom_sf"/>
</dbReference>
<feature type="region of interest" description="Disordered" evidence="1">
    <location>
        <begin position="27"/>
        <end position="52"/>
    </location>
</feature>
<dbReference type="EMBL" id="CP051775">
    <property type="protein sequence ID" value="QJE74823.1"/>
    <property type="molecule type" value="Genomic_DNA"/>
</dbReference>
<dbReference type="KEGG" id="acru:HHL28_07630"/>
<proteinExistence type="predicted"/>
<dbReference type="Pfam" id="PF01476">
    <property type="entry name" value="LysM"/>
    <property type="match status" value="1"/>
</dbReference>
<dbReference type="AlphaFoldDB" id="A0A858RCM7"/>
<evidence type="ECO:0000259" key="2">
    <source>
        <dbReference type="PROSITE" id="PS51782"/>
    </source>
</evidence>
<gene>
    <name evidence="3" type="ORF">HHL28_07630</name>
</gene>
<evidence type="ECO:0000313" key="4">
    <source>
        <dbReference type="Proteomes" id="UP000501891"/>
    </source>
</evidence>
<sequence>MAVVGGLAVAGGALWLSGGQVSAPGQAPAGIAAAPAPQAPAAPTQAPSDKPSFDVVRVEPDGRAVIAGRAAPGSSVTLFDGAKELGSVTADSRGEWVYLPDQPLAPGGRELRLEATGPDGQRQDGQGTVVLVVPERNQDVAGRKQGETGGALALLTGPEGGASRVLQAPQAGGPPGAVSLDAVDYDRAGNVTVGGQAAPGAEVMLYLDNALVGRAKADPAGRWSISPGRNLDPGSYTLRADQLGPEGKVAGRAEVAFDKRPLPENALGDKAVVVLPGNNLWAIARRSYGEGLRYSLIFQANEGQIRDPALIYPGQIFLLPPEKPKS</sequence>
<dbReference type="PROSITE" id="PS51782">
    <property type="entry name" value="LYSM"/>
    <property type="match status" value="1"/>
</dbReference>